<name>A0ACC2TFL7_9FUNG</name>
<proteinExistence type="predicted"/>
<keyword evidence="2" id="KW-1185">Reference proteome</keyword>
<organism evidence="1 2">
    <name type="scientific">Entomophthora muscae</name>
    <dbReference type="NCBI Taxonomy" id="34485"/>
    <lineage>
        <taxon>Eukaryota</taxon>
        <taxon>Fungi</taxon>
        <taxon>Fungi incertae sedis</taxon>
        <taxon>Zoopagomycota</taxon>
        <taxon>Entomophthoromycotina</taxon>
        <taxon>Entomophthoromycetes</taxon>
        <taxon>Entomophthorales</taxon>
        <taxon>Entomophthoraceae</taxon>
        <taxon>Entomophthora</taxon>
    </lineage>
</organism>
<dbReference type="EMBL" id="QTSX02002911">
    <property type="protein sequence ID" value="KAJ9073379.1"/>
    <property type="molecule type" value="Genomic_DNA"/>
</dbReference>
<reference evidence="1" key="1">
    <citation type="submission" date="2022-04" db="EMBL/GenBank/DDBJ databases">
        <title>Genome of the entomopathogenic fungus Entomophthora muscae.</title>
        <authorList>
            <person name="Elya C."/>
            <person name="Lovett B.R."/>
            <person name="Lee E."/>
            <person name="Macias A.M."/>
            <person name="Hajek A.E."/>
            <person name="De Bivort B.L."/>
            <person name="Kasson M.T."/>
            <person name="De Fine Licht H.H."/>
            <person name="Stajich J.E."/>
        </authorList>
    </citation>
    <scope>NUCLEOTIDE SEQUENCE</scope>
    <source>
        <strain evidence="1">Berkeley</strain>
    </source>
</reference>
<evidence type="ECO:0000313" key="1">
    <source>
        <dbReference type="EMBL" id="KAJ9073379.1"/>
    </source>
</evidence>
<accession>A0ACC2TFL7</accession>
<comment type="caution">
    <text evidence="1">The sequence shown here is derived from an EMBL/GenBank/DDBJ whole genome shotgun (WGS) entry which is preliminary data.</text>
</comment>
<dbReference type="Proteomes" id="UP001165960">
    <property type="component" value="Unassembled WGS sequence"/>
</dbReference>
<protein>
    <submittedName>
        <fullName evidence="1">Uncharacterized protein</fullName>
    </submittedName>
</protein>
<evidence type="ECO:0000313" key="2">
    <source>
        <dbReference type="Proteomes" id="UP001165960"/>
    </source>
</evidence>
<gene>
    <name evidence="1" type="ORF">DSO57_1017092</name>
</gene>
<sequence>MFSVLIILLAIPTALFFYFLQKSSSKQDSYSKLTASEPAPQTPSKKSKAKAKKQAKKAEAIAEPAAPKQTKAEAAKEKKVSREAVKVVPEPTPEPVVATPEAPASTKKNKKKKKAAKAENKDESTPAVVETPAPTPRLIHEDAPENNGAESEPSDFVEATKPKKKNKKSKAAKVETPSVTESILPEPKDFADFIDESEFTKPTKTSVAKPSNRFVKGVSERKPVESANPWALLADE</sequence>